<feature type="region of interest" description="Disordered" evidence="1">
    <location>
        <begin position="67"/>
        <end position="91"/>
    </location>
</feature>
<evidence type="ECO:0000313" key="3">
    <source>
        <dbReference type="EMBL" id="KAF1842734.1"/>
    </source>
</evidence>
<evidence type="ECO:0000256" key="1">
    <source>
        <dbReference type="SAM" id="MobiDB-lite"/>
    </source>
</evidence>
<dbReference type="Proteomes" id="UP000800039">
    <property type="component" value="Unassembled WGS sequence"/>
</dbReference>
<accession>A0A9P4L5X8</accession>
<gene>
    <name evidence="3" type="ORF">K460DRAFT_287456</name>
</gene>
<sequence>PLRSSNTQTLTCPRCPNKQYTGNWAHRNLLRHLENKHSDLEFPNGVKHIRCNQEGCDSVFGRNDARLVHERRSHPELDTPPPKKRKRTDED</sequence>
<name>A0A9P4L5X8_9PLEO</name>
<dbReference type="AlphaFoldDB" id="A0A9P4L5X8"/>
<dbReference type="InterPro" id="IPR013087">
    <property type="entry name" value="Znf_C2H2_type"/>
</dbReference>
<feature type="non-terminal residue" evidence="3">
    <location>
        <position position="1"/>
    </location>
</feature>
<protein>
    <recommendedName>
        <fullName evidence="2">C2H2-type domain-containing protein</fullName>
    </recommendedName>
</protein>
<comment type="caution">
    <text evidence="3">The sequence shown here is derived from an EMBL/GenBank/DDBJ whole genome shotgun (WGS) entry which is preliminary data.</text>
</comment>
<organism evidence="3 4">
    <name type="scientific">Cucurbitaria berberidis CBS 394.84</name>
    <dbReference type="NCBI Taxonomy" id="1168544"/>
    <lineage>
        <taxon>Eukaryota</taxon>
        <taxon>Fungi</taxon>
        <taxon>Dikarya</taxon>
        <taxon>Ascomycota</taxon>
        <taxon>Pezizomycotina</taxon>
        <taxon>Dothideomycetes</taxon>
        <taxon>Pleosporomycetidae</taxon>
        <taxon>Pleosporales</taxon>
        <taxon>Pleosporineae</taxon>
        <taxon>Cucurbitariaceae</taxon>
        <taxon>Cucurbitaria</taxon>
    </lineage>
</organism>
<proteinExistence type="predicted"/>
<keyword evidence="4" id="KW-1185">Reference proteome</keyword>
<dbReference type="GeneID" id="63846219"/>
<reference evidence="3" key="1">
    <citation type="submission" date="2020-01" db="EMBL/GenBank/DDBJ databases">
        <authorList>
            <consortium name="DOE Joint Genome Institute"/>
            <person name="Haridas S."/>
            <person name="Albert R."/>
            <person name="Binder M."/>
            <person name="Bloem J."/>
            <person name="Labutti K."/>
            <person name="Salamov A."/>
            <person name="Andreopoulos B."/>
            <person name="Baker S.E."/>
            <person name="Barry K."/>
            <person name="Bills G."/>
            <person name="Bluhm B.H."/>
            <person name="Cannon C."/>
            <person name="Castanera R."/>
            <person name="Culley D.E."/>
            <person name="Daum C."/>
            <person name="Ezra D."/>
            <person name="Gonzalez J.B."/>
            <person name="Henrissat B."/>
            <person name="Kuo A."/>
            <person name="Liang C."/>
            <person name="Lipzen A."/>
            <person name="Lutzoni F."/>
            <person name="Magnuson J."/>
            <person name="Mondo S."/>
            <person name="Nolan M."/>
            <person name="Ohm R."/>
            <person name="Pangilinan J."/>
            <person name="Park H.-J."/>
            <person name="Ramirez L."/>
            <person name="Alfaro M."/>
            <person name="Sun H."/>
            <person name="Tritt A."/>
            <person name="Yoshinaga Y."/>
            <person name="Zwiers L.-H."/>
            <person name="Turgeon B.G."/>
            <person name="Goodwin S.B."/>
            <person name="Spatafora J.W."/>
            <person name="Crous P.W."/>
            <person name="Grigoriev I.V."/>
        </authorList>
    </citation>
    <scope>NUCLEOTIDE SEQUENCE</scope>
    <source>
        <strain evidence="3">CBS 394.84</strain>
    </source>
</reference>
<dbReference type="EMBL" id="ML976617">
    <property type="protein sequence ID" value="KAF1842734.1"/>
    <property type="molecule type" value="Genomic_DNA"/>
</dbReference>
<dbReference type="PROSITE" id="PS00028">
    <property type="entry name" value="ZINC_FINGER_C2H2_1"/>
    <property type="match status" value="1"/>
</dbReference>
<feature type="compositionally biased region" description="Basic residues" evidence="1">
    <location>
        <begin position="82"/>
        <end position="91"/>
    </location>
</feature>
<evidence type="ECO:0000313" key="4">
    <source>
        <dbReference type="Proteomes" id="UP000800039"/>
    </source>
</evidence>
<evidence type="ECO:0000259" key="2">
    <source>
        <dbReference type="PROSITE" id="PS00028"/>
    </source>
</evidence>
<feature type="compositionally biased region" description="Basic and acidic residues" evidence="1">
    <location>
        <begin position="67"/>
        <end position="77"/>
    </location>
</feature>
<feature type="domain" description="C2H2-type" evidence="2">
    <location>
        <begin position="51"/>
        <end position="74"/>
    </location>
</feature>
<dbReference type="RefSeq" id="XP_040785297.1">
    <property type="nucleotide sequence ID" value="XM_040928967.1"/>
</dbReference>
<dbReference type="OrthoDB" id="3940153at2759"/>